<evidence type="ECO:0000313" key="3">
    <source>
        <dbReference type="Proteomes" id="UP001185135"/>
    </source>
</evidence>
<evidence type="ECO:0000256" key="1">
    <source>
        <dbReference type="SAM" id="MobiDB-lite"/>
    </source>
</evidence>
<dbReference type="EMBL" id="ON887157">
    <property type="protein sequence ID" value="WBR14810.1"/>
    <property type="molecule type" value="Genomic_DNA"/>
</dbReference>
<evidence type="ECO:0000313" key="2">
    <source>
        <dbReference type="EMBL" id="WBR14810.1"/>
    </source>
</evidence>
<protein>
    <submittedName>
        <fullName evidence="2">Uncharacterized protein</fullName>
    </submittedName>
</protein>
<reference evidence="2" key="1">
    <citation type="submission" date="2022-06" db="EMBL/GenBank/DDBJ databases">
        <authorList>
            <person name="Legendre M."/>
            <person name="Claverie J.-M."/>
            <person name="Alempic J.-M."/>
            <person name="Abergel C."/>
        </authorList>
    </citation>
    <scope>NUCLEOTIDE SEQUENCE</scope>
    <source>
        <strain evidence="2">Kuranda</strain>
    </source>
</reference>
<sequence>MDGGRAVSADEASLRAHKATLAAAVQGVLARGRRHARVHQVLAKLRRRGDLDTAVWAESLQEHELHAVLSTLWIVHTVIDKGPVAEATIVPATLGWPPGSQGGEIDARRWGPPSAPWVRRSRVLVHTATQCRDAVADLRTRPFVSVVIDASPEHDLGLVHVAALGDKHRPARCYTFDVCATPMAEWNGGAHLFDSGGLARFLGDPAIPKAVCGLGPTHDRAAHVLARRLRRSFKPRAYAAAIQDRQGGHNLLVRNTVRVLPVNGDDDDNTDAARAVVAVRASLRAHMLDTDAWRAAGSAPRGDRWYWVRRPLSSRTLDNCAERAFTLCAAYDALASAASLVGMSVPVTDSLLCIAAAQTAASTNWPDGAQFCQHQQWGRRPAPDHSVPASVPLLPADAEKPVATRCDDHHNDSVAVGGGVTWCTTAQGIDRKCMTATIPRVDEDTHALVGRHTKNDTDGTGKSDGTVAAAATDDGDNDTKDWEDICRAVDMYTSDHADLCETDNGSNHDERIAYPTGDRVKDDCCGADRSAWAAIESVFRKAPS</sequence>
<gene>
    <name evidence="2" type="ORF">pkur_cds_636</name>
</gene>
<name>A0AA95EDH3_9VIRU</name>
<dbReference type="Proteomes" id="UP001185135">
    <property type="component" value="Segment"/>
</dbReference>
<organism evidence="2 3">
    <name type="scientific">Pandoravirus kuranda</name>
    <dbReference type="NCBI Taxonomy" id="3019033"/>
    <lineage>
        <taxon>Viruses</taxon>
        <taxon>Pandoravirus</taxon>
    </lineage>
</organism>
<accession>A0AA95EDH3</accession>
<feature type="region of interest" description="Disordered" evidence="1">
    <location>
        <begin position="451"/>
        <end position="476"/>
    </location>
</feature>
<proteinExistence type="predicted"/>